<evidence type="ECO:0000256" key="8">
    <source>
        <dbReference type="ARBA" id="ARBA00022840"/>
    </source>
</evidence>
<feature type="binding site" evidence="11">
    <location>
        <position position="117"/>
    </location>
    <ligand>
        <name>ATP</name>
        <dbReference type="ChEBI" id="CHEBI:30616"/>
    </ligand>
</feature>
<evidence type="ECO:0000256" key="9">
    <source>
        <dbReference type="ARBA" id="ARBA00022842"/>
    </source>
</evidence>
<comment type="caution">
    <text evidence="12">The sequence shown here is derived from an EMBL/GenBank/DDBJ whole genome shotgun (WGS) entry which is preliminary data.</text>
</comment>
<comment type="cofactor">
    <cofactor evidence="2 11">
        <name>Mg(2+)</name>
        <dbReference type="ChEBI" id="CHEBI:18420"/>
    </cofactor>
</comment>
<evidence type="ECO:0000256" key="7">
    <source>
        <dbReference type="ARBA" id="ARBA00022777"/>
    </source>
</evidence>
<evidence type="ECO:0000256" key="6">
    <source>
        <dbReference type="ARBA" id="ARBA00022741"/>
    </source>
</evidence>
<keyword evidence="9 11" id="KW-0460">Magnesium</keyword>
<reference evidence="12" key="1">
    <citation type="journal article" date="2021" name="mSystems">
        <title>Bacteria and Archaea Synergistically Convert Glycine Betaine to Biogenic Methane in the Formosa Cold Seep of the South China Sea.</title>
        <authorList>
            <person name="Li L."/>
            <person name="Zhang W."/>
            <person name="Zhang S."/>
            <person name="Song L."/>
            <person name="Sun Q."/>
            <person name="Zhang H."/>
            <person name="Xiang H."/>
            <person name="Dong X."/>
        </authorList>
    </citation>
    <scope>NUCLEOTIDE SEQUENCE</scope>
    <source>
        <strain evidence="12">ZWT</strain>
    </source>
</reference>
<dbReference type="GO" id="GO:0009229">
    <property type="term" value="P:thiamine diphosphate biosynthetic process"/>
    <property type="evidence" value="ECO:0007669"/>
    <property type="project" value="UniProtKB-UniRule"/>
</dbReference>
<dbReference type="HAMAP" id="MF_00228">
    <property type="entry name" value="Thz_kinase"/>
    <property type="match status" value="1"/>
</dbReference>
<dbReference type="GO" id="GO:0000287">
    <property type="term" value="F:magnesium ion binding"/>
    <property type="evidence" value="ECO:0007669"/>
    <property type="project" value="UniProtKB-UniRule"/>
</dbReference>
<comment type="pathway">
    <text evidence="3 11">Cofactor biosynthesis; thiamine diphosphate biosynthesis; 4-methyl-5-(2-phosphoethyl)-thiazole from 5-(2-hydroxyethyl)-4-methylthiazole: step 1/1.</text>
</comment>
<dbReference type="InterPro" id="IPR000417">
    <property type="entry name" value="Hyethyz_kinase"/>
</dbReference>
<dbReference type="GO" id="GO:0009228">
    <property type="term" value="P:thiamine biosynthetic process"/>
    <property type="evidence" value="ECO:0007669"/>
    <property type="project" value="UniProtKB-KW"/>
</dbReference>
<accession>A0A9J6NWY2</accession>
<dbReference type="AlphaFoldDB" id="A0A9J6NWY2"/>
<dbReference type="Gene3D" id="3.40.1190.20">
    <property type="match status" value="1"/>
</dbReference>
<dbReference type="NCBIfam" id="TIGR00694">
    <property type="entry name" value="thiM"/>
    <property type="match status" value="1"/>
</dbReference>
<dbReference type="GO" id="GO:0005524">
    <property type="term" value="F:ATP binding"/>
    <property type="evidence" value="ECO:0007669"/>
    <property type="project" value="UniProtKB-UniRule"/>
</dbReference>
<keyword evidence="10 11" id="KW-0784">Thiamine biosynthesis</keyword>
<dbReference type="EMBL" id="JAGSOJ010000001">
    <property type="protein sequence ID" value="MCM1988771.1"/>
    <property type="molecule type" value="Genomic_DNA"/>
</dbReference>
<dbReference type="PIRSF" id="PIRSF000513">
    <property type="entry name" value="Thz_kinase"/>
    <property type="match status" value="1"/>
</dbReference>
<keyword evidence="13" id="KW-1185">Reference proteome</keyword>
<dbReference type="RefSeq" id="WP_250857640.1">
    <property type="nucleotide sequence ID" value="NZ_JAGSOJ010000001.1"/>
</dbReference>
<dbReference type="CDD" id="cd01170">
    <property type="entry name" value="THZ_kinase"/>
    <property type="match status" value="1"/>
</dbReference>
<dbReference type="NCBIfam" id="NF006830">
    <property type="entry name" value="PRK09355.1"/>
    <property type="match status" value="1"/>
</dbReference>
<feature type="binding site" evidence="11">
    <location>
        <position position="170"/>
    </location>
    <ligand>
        <name>ATP</name>
        <dbReference type="ChEBI" id="CHEBI:30616"/>
    </ligand>
</feature>
<evidence type="ECO:0000256" key="3">
    <source>
        <dbReference type="ARBA" id="ARBA00004868"/>
    </source>
</evidence>
<comment type="catalytic activity">
    <reaction evidence="1 11">
        <text>5-(2-hydroxyethyl)-4-methylthiazole + ATP = 4-methyl-5-(2-phosphooxyethyl)-thiazole + ADP + H(+)</text>
        <dbReference type="Rhea" id="RHEA:24212"/>
        <dbReference type="ChEBI" id="CHEBI:15378"/>
        <dbReference type="ChEBI" id="CHEBI:17957"/>
        <dbReference type="ChEBI" id="CHEBI:30616"/>
        <dbReference type="ChEBI" id="CHEBI:58296"/>
        <dbReference type="ChEBI" id="CHEBI:456216"/>
        <dbReference type="EC" id="2.7.1.50"/>
    </reaction>
</comment>
<evidence type="ECO:0000256" key="4">
    <source>
        <dbReference type="ARBA" id="ARBA00022679"/>
    </source>
</evidence>
<name>A0A9J6NWY2_9CLOT</name>
<dbReference type="EC" id="2.7.1.50" evidence="11"/>
<evidence type="ECO:0000256" key="5">
    <source>
        <dbReference type="ARBA" id="ARBA00022723"/>
    </source>
</evidence>
<evidence type="ECO:0000313" key="13">
    <source>
        <dbReference type="Proteomes" id="UP001056429"/>
    </source>
</evidence>
<dbReference type="Proteomes" id="UP001056429">
    <property type="component" value="Unassembled WGS sequence"/>
</dbReference>
<feature type="binding site" evidence="11">
    <location>
        <position position="197"/>
    </location>
    <ligand>
        <name>substrate</name>
    </ligand>
</feature>
<reference evidence="12" key="2">
    <citation type="submission" date="2021-04" db="EMBL/GenBank/DDBJ databases">
        <authorList>
            <person name="Dong X."/>
        </authorList>
    </citation>
    <scope>NUCLEOTIDE SEQUENCE</scope>
    <source>
        <strain evidence="12">ZWT</strain>
    </source>
</reference>
<evidence type="ECO:0000256" key="10">
    <source>
        <dbReference type="ARBA" id="ARBA00022977"/>
    </source>
</evidence>
<proteinExistence type="inferred from homology"/>
<comment type="function">
    <text evidence="11">Catalyzes the phosphorylation of the hydroxyl group of 4-methyl-5-beta-hydroxyethylthiazole (THZ).</text>
</comment>
<keyword evidence="7 11" id="KW-0418">Kinase</keyword>
<evidence type="ECO:0000256" key="1">
    <source>
        <dbReference type="ARBA" id="ARBA00001771"/>
    </source>
</evidence>
<keyword evidence="5 11" id="KW-0479">Metal-binding</keyword>
<dbReference type="Pfam" id="PF02110">
    <property type="entry name" value="HK"/>
    <property type="match status" value="1"/>
</dbReference>
<sequence length="274" mass="29466">MFKSLLENVKLNPPLVHNITNYVTVNDCANIVLASGGAPLMADDINEVEDIVSISNALNINIGTLNKRTVESMVKAGKKANELGIPVILDPVGVGASKLRNEAINILIDEIDFSVIKGNMSEIKALYTKTKNTGGVDVQEEDVIDNQNIEEAIEFVKKVAKRFSCVIAVTGAIDIVTDGEKVRLIRNGHEMMSRITGTGCMTGSVIATYCGSNKNDVLSATVMAITVMGLAGEKAYEKTVAKGEGTGSFRTYLMDSVSLMDYETLKEGAKVEIR</sequence>
<keyword evidence="4 11" id="KW-0808">Transferase</keyword>
<evidence type="ECO:0000256" key="11">
    <source>
        <dbReference type="HAMAP-Rule" id="MF_00228"/>
    </source>
</evidence>
<keyword evidence="6 11" id="KW-0547">Nucleotide-binding</keyword>
<evidence type="ECO:0000313" key="12">
    <source>
        <dbReference type="EMBL" id="MCM1988771.1"/>
    </source>
</evidence>
<comment type="similarity">
    <text evidence="11">Belongs to the Thz kinase family.</text>
</comment>
<dbReference type="SUPFAM" id="SSF53613">
    <property type="entry name" value="Ribokinase-like"/>
    <property type="match status" value="1"/>
</dbReference>
<dbReference type="PRINTS" id="PR01099">
    <property type="entry name" value="HYETHTZKNASE"/>
</dbReference>
<dbReference type="InterPro" id="IPR029056">
    <property type="entry name" value="Ribokinase-like"/>
</dbReference>
<keyword evidence="8 11" id="KW-0067">ATP-binding</keyword>
<feature type="binding site" evidence="11">
    <location>
        <position position="41"/>
    </location>
    <ligand>
        <name>substrate</name>
    </ligand>
</feature>
<dbReference type="GO" id="GO:0004417">
    <property type="term" value="F:hydroxyethylthiazole kinase activity"/>
    <property type="evidence" value="ECO:0007669"/>
    <property type="project" value="UniProtKB-UniRule"/>
</dbReference>
<organism evidence="12 13">
    <name type="scientific">Oceanirhabdus seepicola</name>
    <dbReference type="NCBI Taxonomy" id="2828781"/>
    <lineage>
        <taxon>Bacteria</taxon>
        <taxon>Bacillati</taxon>
        <taxon>Bacillota</taxon>
        <taxon>Clostridia</taxon>
        <taxon>Eubacteriales</taxon>
        <taxon>Clostridiaceae</taxon>
        <taxon>Oceanirhabdus</taxon>
    </lineage>
</organism>
<evidence type="ECO:0000256" key="2">
    <source>
        <dbReference type="ARBA" id="ARBA00001946"/>
    </source>
</evidence>
<protein>
    <recommendedName>
        <fullName evidence="11">Hydroxyethylthiazole kinase</fullName>
        <ecNumber evidence="11">2.7.1.50</ecNumber>
    </recommendedName>
    <alternativeName>
        <fullName evidence="11">4-methyl-5-beta-hydroxyethylthiazole kinase</fullName>
        <shortName evidence="11">TH kinase</shortName>
        <shortName evidence="11">Thz kinase</shortName>
    </alternativeName>
</protein>
<gene>
    <name evidence="11 12" type="primary">thiM</name>
    <name evidence="12" type="ORF">KDK92_03390</name>
</gene>